<feature type="domain" description="HTH cro/C1-type" evidence="2">
    <location>
        <begin position="30"/>
        <end position="84"/>
    </location>
</feature>
<dbReference type="EMBL" id="FMZO01000004">
    <property type="protein sequence ID" value="SDC90715.1"/>
    <property type="molecule type" value="Genomic_DNA"/>
</dbReference>
<keyword evidence="1" id="KW-0238">DNA-binding</keyword>
<dbReference type="Pfam" id="PF01381">
    <property type="entry name" value="HTH_3"/>
    <property type="match status" value="1"/>
</dbReference>
<dbReference type="RefSeq" id="WP_090389980.1">
    <property type="nucleotide sequence ID" value="NZ_FMZO01000004.1"/>
</dbReference>
<dbReference type="InterPro" id="IPR010982">
    <property type="entry name" value="Lambda_DNA-bd_dom_sf"/>
</dbReference>
<accession>A0A1G6QGE1</accession>
<keyword evidence="4" id="KW-1185">Reference proteome</keyword>
<dbReference type="PANTHER" id="PTHR46797">
    <property type="entry name" value="HTH-TYPE TRANSCRIPTIONAL REGULATOR"/>
    <property type="match status" value="1"/>
</dbReference>
<protein>
    <submittedName>
        <fullName evidence="3">Helix-turn-helix domain-containing protein</fullName>
    </submittedName>
</protein>
<evidence type="ECO:0000256" key="1">
    <source>
        <dbReference type="ARBA" id="ARBA00023125"/>
    </source>
</evidence>
<evidence type="ECO:0000313" key="3">
    <source>
        <dbReference type="EMBL" id="SDC90715.1"/>
    </source>
</evidence>
<dbReference type="GO" id="GO:0003677">
    <property type="term" value="F:DNA binding"/>
    <property type="evidence" value="ECO:0007669"/>
    <property type="project" value="UniProtKB-KW"/>
</dbReference>
<organism evidence="3 4">
    <name type="scientific">Niabella drilacis (strain DSM 25811 / CCM 8410 / CCUG 62505 / LMG 26954 / E90)</name>
    <dbReference type="NCBI Taxonomy" id="1285928"/>
    <lineage>
        <taxon>Bacteria</taxon>
        <taxon>Pseudomonadati</taxon>
        <taxon>Bacteroidota</taxon>
        <taxon>Chitinophagia</taxon>
        <taxon>Chitinophagales</taxon>
        <taxon>Chitinophagaceae</taxon>
        <taxon>Niabella</taxon>
    </lineage>
</organism>
<dbReference type="SUPFAM" id="SSF47413">
    <property type="entry name" value="lambda repressor-like DNA-binding domains"/>
    <property type="match status" value="1"/>
</dbReference>
<reference evidence="4" key="1">
    <citation type="submission" date="2016-10" db="EMBL/GenBank/DDBJ databases">
        <authorList>
            <person name="Varghese N."/>
            <person name="Submissions S."/>
        </authorList>
    </citation>
    <scope>NUCLEOTIDE SEQUENCE [LARGE SCALE GENOMIC DNA]</scope>
    <source>
        <strain evidence="4">DSM 25811 / CCM 8410 / LMG 26954 / E90</strain>
    </source>
</reference>
<dbReference type="Proteomes" id="UP000198757">
    <property type="component" value="Unassembled WGS sequence"/>
</dbReference>
<dbReference type="OrthoDB" id="680346at2"/>
<dbReference type="STRING" id="1285928.SAMN04487894_104380"/>
<name>A0A1G6QGE1_NIADE</name>
<evidence type="ECO:0000313" key="4">
    <source>
        <dbReference type="Proteomes" id="UP000198757"/>
    </source>
</evidence>
<proteinExistence type="predicted"/>
<dbReference type="InterPro" id="IPR050807">
    <property type="entry name" value="TransReg_Diox_bact_type"/>
</dbReference>
<dbReference type="GO" id="GO:0005829">
    <property type="term" value="C:cytosol"/>
    <property type="evidence" value="ECO:0007669"/>
    <property type="project" value="TreeGrafter"/>
</dbReference>
<sequence>MLIGLFAHLSTFIFVTRAEEQILKDFGKRLRSIRLRKNFTQEKLAFTIGMEISQISRIERGIINTSLLNIIKIAETLEVLPGELFGERT</sequence>
<dbReference type="AlphaFoldDB" id="A0A1G6QGE1"/>
<dbReference type="InterPro" id="IPR001387">
    <property type="entry name" value="Cro/C1-type_HTH"/>
</dbReference>
<gene>
    <name evidence="3" type="ORF">SAMN04487894_104380</name>
</gene>
<dbReference type="PROSITE" id="PS50943">
    <property type="entry name" value="HTH_CROC1"/>
    <property type="match status" value="1"/>
</dbReference>
<evidence type="ECO:0000259" key="2">
    <source>
        <dbReference type="PROSITE" id="PS50943"/>
    </source>
</evidence>
<dbReference type="SMART" id="SM00530">
    <property type="entry name" value="HTH_XRE"/>
    <property type="match status" value="1"/>
</dbReference>
<dbReference type="Gene3D" id="1.10.260.40">
    <property type="entry name" value="lambda repressor-like DNA-binding domains"/>
    <property type="match status" value="1"/>
</dbReference>
<dbReference type="GO" id="GO:0003700">
    <property type="term" value="F:DNA-binding transcription factor activity"/>
    <property type="evidence" value="ECO:0007669"/>
    <property type="project" value="TreeGrafter"/>
</dbReference>
<dbReference type="CDD" id="cd00093">
    <property type="entry name" value="HTH_XRE"/>
    <property type="match status" value="1"/>
</dbReference>
<dbReference type="PANTHER" id="PTHR46797:SF1">
    <property type="entry name" value="METHYLPHOSPHONATE SYNTHASE"/>
    <property type="match status" value="1"/>
</dbReference>